<reference evidence="1 4" key="2">
    <citation type="submission" date="2020-08" db="EMBL/GenBank/DDBJ databases">
        <title>Sequencing the genomes of 1000 actinobacteria strains.</title>
        <authorList>
            <person name="Klenk H.-P."/>
        </authorList>
    </citation>
    <scope>NUCLEOTIDE SEQUENCE [LARGE SCALE GENOMIC DNA]</scope>
    <source>
        <strain evidence="1 4">DSM 16678</strain>
    </source>
</reference>
<proteinExistence type="predicted"/>
<dbReference type="EMBL" id="QKNV01000150">
    <property type="protein sequence ID" value="PZA20725.1"/>
    <property type="molecule type" value="Genomic_DNA"/>
</dbReference>
<accession>A0A323V7E1</accession>
<dbReference type="Proteomes" id="UP000580718">
    <property type="component" value="Unassembled WGS sequence"/>
</dbReference>
<name>A0A323V7E1_9ACTN</name>
<organism evidence="2 3">
    <name type="scientific">Modestobacter versicolor</name>
    <dbReference type="NCBI Taxonomy" id="429133"/>
    <lineage>
        <taxon>Bacteria</taxon>
        <taxon>Bacillati</taxon>
        <taxon>Actinomycetota</taxon>
        <taxon>Actinomycetes</taxon>
        <taxon>Geodermatophilales</taxon>
        <taxon>Geodermatophilaceae</taxon>
        <taxon>Modestobacter</taxon>
    </lineage>
</organism>
<dbReference type="EMBL" id="JACIBU010000001">
    <property type="protein sequence ID" value="MBB3675387.1"/>
    <property type="molecule type" value="Genomic_DNA"/>
</dbReference>
<evidence type="ECO:0000313" key="2">
    <source>
        <dbReference type="EMBL" id="PZA20725.1"/>
    </source>
</evidence>
<dbReference type="InterPro" id="IPR046193">
    <property type="entry name" value="DUF6221"/>
</dbReference>
<dbReference type="Proteomes" id="UP000247602">
    <property type="component" value="Unassembled WGS sequence"/>
</dbReference>
<evidence type="ECO:0000313" key="1">
    <source>
        <dbReference type="EMBL" id="MBB3675387.1"/>
    </source>
</evidence>
<dbReference type="OrthoDB" id="4290974at2"/>
<keyword evidence="3" id="KW-1185">Reference proteome</keyword>
<comment type="caution">
    <text evidence="2">The sequence shown here is derived from an EMBL/GenBank/DDBJ whole genome shotgun (WGS) entry which is preliminary data.</text>
</comment>
<reference evidence="2 3" key="1">
    <citation type="submission" date="2018-06" db="EMBL/GenBank/DDBJ databases">
        <title>Draft genome sequence of Modestobacter versicolor CP153-2.</title>
        <authorList>
            <person name="Gundlapally S.R."/>
        </authorList>
    </citation>
    <scope>NUCLEOTIDE SEQUENCE [LARGE SCALE GENOMIC DNA]</scope>
    <source>
        <strain evidence="2 3">CP153-2</strain>
    </source>
</reference>
<evidence type="ECO:0000313" key="4">
    <source>
        <dbReference type="Proteomes" id="UP000580718"/>
    </source>
</evidence>
<gene>
    <name evidence="2" type="ORF">DMO24_14015</name>
    <name evidence="1" type="ORF">FHX36_001122</name>
</gene>
<dbReference type="Pfam" id="PF19730">
    <property type="entry name" value="DUF6221"/>
    <property type="match status" value="1"/>
</dbReference>
<dbReference type="RefSeq" id="WP_110552854.1">
    <property type="nucleotide sequence ID" value="NZ_JACIBU010000001.1"/>
</dbReference>
<dbReference type="AlphaFoldDB" id="A0A323V7E1"/>
<sequence length="107" mass="11441">MEPPVMDLVGFLLARMAEDARTAADLAAAQGEEGTAERLRADCAAKRKVVLACQAAAPDLSFLGSRPQGLADFPMPPKDAHQLAAVTLALLATPYADHPDYQQVWRP</sequence>
<evidence type="ECO:0000313" key="3">
    <source>
        <dbReference type="Proteomes" id="UP000247602"/>
    </source>
</evidence>
<protein>
    <submittedName>
        <fullName evidence="2">Uncharacterized protein</fullName>
    </submittedName>
</protein>